<evidence type="ECO:0000259" key="1">
    <source>
        <dbReference type="SMART" id="SM01264"/>
    </source>
</evidence>
<dbReference type="RefSeq" id="WP_074201312.1">
    <property type="nucleotide sequence ID" value="NZ_FSRE01000002.1"/>
</dbReference>
<dbReference type="InterPro" id="IPR011249">
    <property type="entry name" value="Metalloenz_LuxS/M16"/>
</dbReference>
<evidence type="ECO:0000313" key="2">
    <source>
        <dbReference type="EMBL" id="SIN93542.1"/>
    </source>
</evidence>
<organism evidence="2 3">
    <name type="scientific">Sulfurivirga caldicuralii</name>
    <dbReference type="NCBI Taxonomy" id="364032"/>
    <lineage>
        <taxon>Bacteria</taxon>
        <taxon>Pseudomonadati</taxon>
        <taxon>Pseudomonadota</taxon>
        <taxon>Gammaproteobacteria</taxon>
        <taxon>Thiotrichales</taxon>
        <taxon>Piscirickettsiaceae</taxon>
        <taxon>Sulfurivirga</taxon>
    </lineage>
</organism>
<dbReference type="Pfam" id="PF22516">
    <property type="entry name" value="PreP_C"/>
    <property type="match status" value="1"/>
</dbReference>
<dbReference type="InterPro" id="IPR011765">
    <property type="entry name" value="Pept_M16_N"/>
</dbReference>
<reference evidence="2 3" key="1">
    <citation type="submission" date="2016-11" db="EMBL/GenBank/DDBJ databases">
        <authorList>
            <person name="Jaros S."/>
            <person name="Januszkiewicz K."/>
            <person name="Wedrychowicz H."/>
        </authorList>
    </citation>
    <scope>NUCLEOTIDE SEQUENCE [LARGE SCALE GENOMIC DNA]</scope>
    <source>
        <strain evidence="2 3">DSM 17737</strain>
    </source>
</reference>
<evidence type="ECO:0000313" key="3">
    <source>
        <dbReference type="Proteomes" id="UP000198461"/>
    </source>
</evidence>
<dbReference type="SUPFAM" id="SSF63411">
    <property type="entry name" value="LuxS/MPP-like metallohydrolase"/>
    <property type="match status" value="4"/>
</dbReference>
<dbReference type="OrthoDB" id="9762027at2"/>
<dbReference type="AlphaFoldDB" id="A0A1N6FE56"/>
<dbReference type="Pfam" id="PF05193">
    <property type="entry name" value="Peptidase_M16_C"/>
    <property type="match status" value="1"/>
</dbReference>
<dbReference type="InterPro" id="IPR013578">
    <property type="entry name" value="Peptidase_M16C_assoc"/>
</dbReference>
<dbReference type="GO" id="GO:0046872">
    <property type="term" value="F:metal ion binding"/>
    <property type="evidence" value="ECO:0007669"/>
    <property type="project" value="InterPro"/>
</dbReference>
<name>A0A1N6FE56_9GAMM</name>
<feature type="domain" description="Peptidase M16C associated" evidence="1">
    <location>
        <begin position="463"/>
        <end position="710"/>
    </location>
</feature>
<dbReference type="SMART" id="SM01264">
    <property type="entry name" value="M16C_associated"/>
    <property type="match status" value="1"/>
</dbReference>
<dbReference type="Gene3D" id="3.30.830.10">
    <property type="entry name" value="Metalloenzyme, LuxS/M16 peptidase-like"/>
    <property type="match status" value="4"/>
</dbReference>
<dbReference type="EMBL" id="FSRE01000002">
    <property type="protein sequence ID" value="SIN93542.1"/>
    <property type="molecule type" value="Genomic_DNA"/>
</dbReference>
<accession>A0A1N6FE56</accession>
<dbReference type="FunFam" id="3.30.830.10:FF:000011">
    <property type="entry name" value="Presequence protease, mitochondrial"/>
    <property type="match status" value="1"/>
</dbReference>
<dbReference type="GO" id="GO:0006508">
    <property type="term" value="P:proteolysis"/>
    <property type="evidence" value="ECO:0007669"/>
    <property type="project" value="InterPro"/>
</dbReference>
<sequence>MSSTHPAFEVIGSHHIDALNLTVEHYRHRKTGAPHFHLSNDDPQNVFMVAFRTLPMDSTGVAHILEHTVLCGSEKYPVRDPFFMMIRRSLNSFMNAFTSSDWTAYPFATENRKDFQNLLQVYLDAAFFPNLHPLDFAQEGHRLEFEPWNDPDGELVRKGVVYNEMKGAMSSPTATLWQALSSALYPTTTYHYNSGGDPREIPKLTHKQLVEFHRDHYHPSNSIFFTYGDIPAVEHHANFETLALHRFNDTVPVKRVGREKRYIAPVRTQTTYALEEQDLQNKTHIVIGWLLGENRDPMEVLTANLVTMVLLDNSASPLRKALEETDLAAAPSPLCGLEDGTREMAFVAGVEGSEAVHADAIEALIDGVLKAIVEHGVDRDMVEAMLHQMELAQREITGDTYPYGLQLMLASMAAPLHGGDLVKLLDLEPALATLRERIADPHFIPGWIERWLVNNPHKVRVVMTPDPEQRAREEAEEAAELVALKVAMSAEEKNAIVVQAEALQMRQAQEDDPDLLPKVTKEDIERAVKVIHGERDTLADLPLTQYERGTNGIVYESLILDLPMLDEAAQQALPVFNVALTEVGSADRDYLETQALQAAVTGGLSARSQVREDLRDPRRVHGHFILSGKALNRNHAPLAQLMEETLLVPRFDEYSRIRDLVSQMRVSAERGVTRAGHSYAMGAAVQEFTPASRWAFERGGLRGIQTLKQLDDRLKQNDAAVKSLSETLEGIQQQLIKAPKQALLVADAQGLPQAKQSMAEKWQPFQQGPIEENDLQLSASARAVQQAWVTSTQVNFCAEAFPAVMPGHEDAPLLQLLAHMLRNGFLHTRIREQGGAYGGGATYNAGAGALVFYSYRDPRLLETFADFEASLDWVMSKDATEQHVEEAILNVIAAMDKPGSPAGEAKKAFYQLLYGYTPEVRQRIRDTILGADLAQIRSVAERYLDVSRASRAVITHSGTRETLEEAGFELITL</sequence>
<dbReference type="Proteomes" id="UP000198461">
    <property type="component" value="Unassembled WGS sequence"/>
</dbReference>
<dbReference type="Pfam" id="PF08367">
    <property type="entry name" value="M16C_assoc"/>
    <property type="match status" value="1"/>
</dbReference>
<protein>
    <recommendedName>
        <fullName evidence="1">Peptidase M16C associated domain-containing protein</fullName>
    </recommendedName>
</protein>
<dbReference type="STRING" id="364032.SAMN05443662_1043"/>
<gene>
    <name evidence="2" type="ORF">SAMN05443662_1043</name>
</gene>
<dbReference type="PANTHER" id="PTHR43016:SF13">
    <property type="entry name" value="PRESEQUENCE PROTEASE, MITOCHONDRIAL"/>
    <property type="match status" value="1"/>
</dbReference>
<dbReference type="InterPro" id="IPR055130">
    <property type="entry name" value="PreP_C"/>
</dbReference>
<dbReference type="PANTHER" id="PTHR43016">
    <property type="entry name" value="PRESEQUENCE PROTEASE"/>
    <property type="match status" value="1"/>
</dbReference>
<dbReference type="InterPro" id="IPR007863">
    <property type="entry name" value="Peptidase_M16_C"/>
</dbReference>
<dbReference type="Pfam" id="PF00675">
    <property type="entry name" value="Peptidase_M16"/>
    <property type="match status" value="1"/>
</dbReference>
<keyword evidence="3" id="KW-1185">Reference proteome</keyword>
<proteinExistence type="predicted"/>